<proteinExistence type="inferred from homology"/>
<dbReference type="Proteomes" id="UP001438707">
    <property type="component" value="Unassembled WGS sequence"/>
</dbReference>
<feature type="compositionally biased region" description="Basic and acidic residues" evidence="3">
    <location>
        <begin position="23"/>
        <end position="39"/>
    </location>
</feature>
<comment type="function">
    <text evidence="2">Component of the 26S proteasome, a multiprotein complex involved in the ATP-dependent degradation of ubiquitinated proteins.</text>
</comment>
<sequence length="68" mass="7605">MPGPSKDEVPADDDFQEFDLEDWDAKQESPENSHVWERNWDDEDKNDAGLSKAPNLARDPPSSSASTS</sequence>
<keyword evidence="5" id="KW-1185">Reference proteome</keyword>
<comment type="subcellular location">
    <subcellularLocation>
        <location evidence="2">Nucleus</location>
    </subcellularLocation>
</comment>
<dbReference type="AlphaFoldDB" id="A0AAW1R2G0"/>
<evidence type="ECO:0000256" key="3">
    <source>
        <dbReference type="SAM" id="MobiDB-lite"/>
    </source>
</evidence>
<keyword evidence="2" id="KW-0647">Proteasome</keyword>
<evidence type="ECO:0000313" key="5">
    <source>
        <dbReference type="Proteomes" id="UP001438707"/>
    </source>
</evidence>
<evidence type="ECO:0000256" key="2">
    <source>
        <dbReference type="RuleBase" id="RU369057"/>
    </source>
</evidence>
<gene>
    <name evidence="4" type="ORF">WJX74_009548</name>
</gene>
<feature type="region of interest" description="Disordered" evidence="3">
    <location>
        <begin position="1"/>
        <end position="68"/>
    </location>
</feature>
<comment type="similarity">
    <text evidence="1 2">Belongs to the DSS1/SEM1 family.</text>
</comment>
<evidence type="ECO:0000313" key="4">
    <source>
        <dbReference type="EMBL" id="KAK9827924.1"/>
    </source>
</evidence>
<dbReference type="GO" id="GO:0006406">
    <property type="term" value="P:mRNA export from nucleus"/>
    <property type="evidence" value="ECO:0007669"/>
    <property type="project" value="UniProtKB-UniRule"/>
</dbReference>
<organism evidence="4 5">
    <name type="scientific">Apatococcus lobatus</name>
    <dbReference type="NCBI Taxonomy" id="904363"/>
    <lineage>
        <taxon>Eukaryota</taxon>
        <taxon>Viridiplantae</taxon>
        <taxon>Chlorophyta</taxon>
        <taxon>core chlorophytes</taxon>
        <taxon>Trebouxiophyceae</taxon>
        <taxon>Chlorellales</taxon>
        <taxon>Chlorellaceae</taxon>
        <taxon>Apatococcus</taxon>
    </lineage>
</organism>
<evidence type="ECO:0000256" key="1">
    <source>
        <dbReference type="ARBA" id="ARBA00034491"/>
    </source>
</evidence>
<keyword evidence="2" id="KW-0539">Nucleus</keyword>
<dbReference type="GO" id="GO:0005634">
    <property type="term" value="C:nucleus"/>
    <property type="evidence" value="ECO:0007669"/>
    <property type="project" value="UniProtKB-SubCell"/>
</dbReference>
<dbReference type="Pfam" id="PF05160">
    <property type="entry name" value="DSS1_SEM1"/>
    <property type="match status" value="1"/>
</dbReference>
<dbReference type="GO" id="GO:0043248">
    <property type="term" value="P:proteasome assembly"/>
    <property type="evidence" value="ECO:0007669"/>
    <property type="project" value="UniProtKB-UniRule"/>
</dbReference>
<feature type="compositionally biased region" description="Acidic residues" evidence="3">
    <location>
        <begin position="10"/>
        <end position="22"/>
    </location>
</feature>
<dbReference type="InterPro" id="IPR007834">
    <property type="entry name" value="DSS1_SEM1"/>
</dbReference>
<reference evidence="4 5" key="1">
    <citation type="journal article" date="2024" name="Nat. Commun.">
        <title>Phylogenomics reveals the evolutionary origins of lichenization in chlorophyte algae.</title>
        <authorList>
            <person name="Puginier C."/>
            <person name="Libourel C."/>
            <person name="Otte J."/>
            <person name="Skaloud P."/>
            <person name="Haon M."/>
            <person name="Grisel S."/>
            <person name="Petersen M."/>
            <person name="Berrin J.G."/>
            <person name="Delaux P.M."/>
            <person name="Dal Grande F."/>
            <person name="Keller J."/>
        </authorList>
    </citation>
    <scope>NUCLEOTIDE SEQUENCE [LARGE SCALE GENOMIC DNA]</scope>
    <source>
        <strain evidence="4 5">SAG 2145</strain>
    </source>
</reference>
<dbReference type="GO" id="GO:0008541">
    <property type="term" value="C:proteasome regulatory particle, lid subcomplex"/>
    <property type="evidence" value="ECO:0007669"/>
    <property type="project" value="UniProtKB-UniRule"/>
</dbReference>
<comment type="caution">
    <text evidence="4">The sequence shown here is derived from an EMBL/GenBank/DDBJ whole genome shotgun (WGS) entry which is preliminary data.</text>
</comment>
<name>A0AAW1R2G0_9CHLO</name>
<protein>
    <recommendedName>
        <fullName evidence="2">26S proteasome complex subunit SEM1</fullName>
    </recommendedName>
</protein>
<accession>A0AAW1R2G0</accession>
<dbReference type="EMBL" id="JALJOS010000017">
    <property type="protein sequence ID" value="KAK9827924.1"/>
    <property type="molecule type" value="Genomic_DNA"/>
</dbReference>